<feature type="domain" description="Glucose/Sorbosone dehydrogenase" evidence="2">
    <location>
        <begin position="47"/>
        <end position="379"/>
    </location>
</feature>
<reference evidence="3" key="1">
    <citation type="submission" date="2021-02" db="EMBL/GenBank/DDBJ databases">
        <title>Skermanella TT6 skin isolate.</title>
        <authorList>
            <person name="Lee K."/>
            <person name="Ganzorig M."/>
        </authorList>
    </citation>
    <scope>NUCLEOTIDE SEQUENCE</scope>
    <source>
        <strain evidence="3">TT6</strain>
    </source>
</reference>
<dbReference type="Gene3D" id="2.120.10.30">
    <property type="entry name" value="TolB, C-terminal domain"/>
    <property type="match status" value="1"/>
</dbReference>
<accession>A0ABX7BA09</accession>
<organism evidence="3 4">
    <name type="scientific">Skermanella cutis</name>
    <dbReference type="NCBI Taxonomy" id="2775420"/>
    <lineage>
        <taxon>Bacteria</taxon>
        <taxon>Pseudomonadati</taxon>
        <taxon>Pseudomonadota</taxon>
        <taxon>Alphaproteobacteria</taxon>
        <taxon>Rhodospirillales</taxon>
        <taxon>Azospirillaceae</taxon>
        <taxon>Skermanella</taxon>
    </lineage>
</organism>
<dbReference type="Pfam" id="PF07995">
    <property type="entry name" value="GSDH"/>
    <property type="match status" value="1"/>
</dbReference>
<gene>
    <name evidence="3" type="ORF">IGS68_08320</name>
</gene>
<feature type="signal peptide" evidence="1">
    <location>
        <begin position="1"/>
        <end position="19"/>
    </location>
</feature>
<evidence type="ECO:0000313" key="3">
    <source>
        <dbReference type="EMBL" id="QQP91198.1"/>
    </source>
</evidence>
<evidence type="ECO:0000256" key="1">
    <source>
        <dbReference type="SAM" id="SignalP"/>
    </source>
</evidence>
<dbReference type="EMBL" id="CP067420">
    <property type="protein sequence ID" value="QQP91198.1"/>
    <property type="molecule type" value="Genomic_DNA"/>
</dbReference>
<dbReference type="InterPro" id="IPR011042">
    <property type="entry name" value="6-blade_b-propeller_TolB-like"/>
</dbReference>
<feature type="chain" id="PRO_5045933827" evidence="1">
    <location>
        <begin position="20"/>
        <end position="385"/>
    </location>
</feature>
<keyword evidence="4" id="KW-1185">Reference proteome</keyword>
<proteinExistence type="predicted"/>
<evidence type="ECO:0000259" key="2">
    <source>
        <dbReference type="Pfam" id="PF07995"/>
    </source>
</evidence>
<evidence type="ECO:0000313" key="4">
    <source>
        <dbReference type="Proteomes" id="UP000595197"/>
    </source>
</evidence>
<dbReference type="PANTHER" id="PTHR19328">
    <property type="entry name" value="HEDGEHOG-INTERACTING PROTEIN"/>
    <property type="match status" value="1"/>
</dbReference>
<keyword evidence="1" id="KW-0732">Signal</keyword>
<dbReference type="SUPFAM" id="SSF50952">
    <property type="entry name" value="Soluble quinoprotein glucose dehydrogenase"/>
    <property type="match status" value="1"/>
</dbReference>
<dbReference type="InterPro" id="IPR012938">
    <property type="entry name" value="Glc/Sorbosone_DH"/>
</dbReference>
<dbReference type="InterPro" id="IPR011041">
    <property type="entry name" value="Quinoprot_gluc/sorb_DH_b-prop"/>
</dbReference>
<name>A0ABX7BA09_9PROT</name>
<protein>
    <submittedName>
        <fullName evidence="3">PQQ-dependent sugar dehydrogenase</fullName>
    </submittedName>
</protein>
<dbReference type="PANTHER" id="PTHR19328:SF75">
    <property type="entry name" value="ALDOSE SUGAR DEHYDROGENASE YLII"/>
    <property type="match status" value="1"/>
</dbReference>
<dbReference type="RefSeq" id="WP_201078863.1">
    <property type="nucleotide sequence ID" value="NZ_CP067420.1"/>
</dbReference>
<dbReference type="Proteomes" id="UP000595197">
    <property type="component" value="Chromosome"/>
</dbReference>
<sequence>MRYVSPAIAAAFLATTALAGLNPALAVDETFETEKGRVQVTTFADGLANPWGLAFLPDGAMLVTEKSGNLRHVAADGTVSEPIGGVPEVDSRGQGGLLDVALDPQFAQNRLVYFSFTEPGEGGNSTAVARGILSPDAGSLSEVQVIFSQKPKLPGTKHFGSRLVFDNQGYLFIGLGERSEREFRTQAQDLDSHLGKVIRIRPDGSVPEDNPFVERQGALPEIWSYGHRNIQGAALHPETGVLWVNEHGPRGGDEINIPEAGKNYGWPVVSYGVEYDGSPVGTGKQQAEGMEDPVHHWTPVIGSSGMAFYTGSAFPAWQGSVFNGGLATKDVARLELDGTRVTHEERLFGDLNQRIRAVEQGPDGALYLLTDQSDGEILRVYPAEG</sequence>